<comment type="pathway">
    <text evidence="1">Lipid metabolism; fatty acid beta-oxidation.</text>
</comment>
<proteinExistence type="inferred from homology"/>
<dbReference type="InterPro" id="IPR001753">
    <property type="entry name" value="Enoyl-CoA_hydra/iso"/>
</dbReference>
<dbReference type="SUPFAM" id="SSF52096">
    <property type="entry name" value="ClpP/crotonase"/>
    <property type="match status" value="1"/>
</dbReference>
<evidence type="ECO:0000256" key="7">
    <source>
        <dbReference type="ARBA" id="ARBA00023002"/>
    </source>
</evidence>
<dbReference type="SUPFAM" id="SSF51735">
    <property type="entry name" value="NAD(P)-binding Rossmann-fold domains"/>
    <property type="match status" value="1"/>
</dbReference>
<dbReference type="Pfam" id="PF00725">
    <property type="entry name" value="3HCDH"/>
    <property type="match status" value="1"/>
</dbReference>
<evidence type="ECO:0000256" key="9">
    <source>
        <dbReference type="ARBA" id="ARBA00023098"/>
    </source>
</evidence>
<keyword evidence="7" id="KW-0560">Oxidoreductase</keyword>
<evidence type="ECO:0000313" key="15">
    <source>
        <dbReference type="EMBL" id="MBK6302015.1"/>
    </source>
</evidence>
<dbReference type="Gene3D" id="3.90.226.10">
    <property type="entry name" value="2-enoyl-CoA Hydratase, Chain A, domain 1"/>
    <property type="match status" value="1"/>
</dbReference>
<evidence type="ECO:0000259" key="14">
    <source>
        <dbReference type="Pfam" id="PF02737"/>
    </source>
</evidence>
<evidence type="ECO:0000259" key="13">
    <source>
        <dbReference type="Pfam" id="PF00725"/>
    </source>
</evidence>
<dbReference type="AlphaFoldDB" id="A0A935CF74"/>
<dbReference type="GO" id="GO:0070403">
    <property type="term" value="F:NAD+ binding"/>
    <property type="evidence" value="ECO:0007669"/>
    <property type="project" value="InterPro"/>
</dbReference>
<evidence type="ECO:0000256" key="4">
    <source>
        <dbReference type="ARBA" id="ARBA00009463"/>
    </source>
</evidence>
<evidence type="ECO:0000256" key="6">
    <source>
        <dbReference type="ARBA" id="ARBA00022963"/>
    </source>
</evidence>
<dbReference type="GO" id="GO:0006635">
    <property type="term" value="P:fatty acid beta-oxidation"/>
    <property type="evidence" value="ECO:0007669"/>
    <property type="project" value="TreeGrafter"/>
</dbReference>
<keyword evidence="10" id="KW-0456">Lyase</keyword>
<dbReference type="InterPro" id="IPR006176">
    <property type="entry name" value="3-OHacyl-CoA_DH_NAD-bd"/>
</dbReference>
<dbReference type="InterPro" id="IPR006108">
    <property type="entry name" value="3HC_DH_C"/>
</dbReference>
<feature type="domain" description="3-hydroxyacyl-CoA dehydrogenase C-terminal" evidence="13">
    <location>
        <begin position="529"/>
        <end position="611"/>
    </location>
</feature>
<comment type="similarity">
    <text evidence="4">Belongs to the 3-hydroxyacyl-CoA dehydrogenase family.</text>
</comment>
<comment type="catalytic activity">
    <reaction evidence="12">
        <text>a (3S)-3-hydroxyacyl-CoA + NAD(+) = a 3-oxoacyl-CoA + NADH + H(+)</text>
        <dbReference type="Rhea" id="RHEA:22432"/>
        <dbReference type="ChEBI" id="CHEBI:15378"/>
        <dbReference type="ChEBI" id="CHEBI:57318"/>
        <dbReference type="ChEBI" id="CHEBI:57540"/>
        <dbReference type="ChEBI" id="CHEBI:57945"/>
        <dbReference type="ChEBI" id="CHEBI:90726"/>
        <dbReference type="EC" id="1.1.1.35"/>
    </reaction>
</comment>
<reference evidence="15 16" key="1">
    <citation type="submission" date="2020-10" db="EMBL/GenBank/DDBJ databases">
        <title>Connecting structure to function with the recovery of over 1000 high-quality activated sludge metagenome-assembled genomes encoding full-length rRNA genes using long-read sequencing.</title>
        <authorList>
            <person name="Singleton C.M."/>
            <person name="Petriglieri F."/>
            <person name="Kristensen J.M."/>
            <person name="Kirkegaard R.H."/>
            <person name="Michaelsen T.Y."/>
            <person name="Andersen M.H."/>
            <person name="Karst S.M."/>
            <person name="Dueholm M.S."/>
            <person name="Nielsen P.H."/>
            <person name="Albertsen M."/>
        </authorList>
    </citation>
    <scope>NUCLEOTIDE SEQUENCE [LARGE SCALE GENOMIC DNA]</scope>
    <source>
        <strain evidence="15">AalE_18-Q3-R2-46_BAT3C.188</strain>
    </source>
</reference>
<accession>A0A935CF74</accession>
<dbReference type="InterPro" id="IPR036291">
    <property type="entry name" value="NAD(P)-bd_dom_sf"/>
</dbReference>
<keyword evidence="11" id="KW-0511">Multifunctional enzyme</keyword>
<dbReference type="Proteomes" id="UP000718281">
    <property type="component" value="Unassembled WGS sequence"/>
</dbReference>
<dbReference type="FunFam" id="3.40.50.720:FF:000009">
    <property type="entry name" value="Fatty oxidation complex, alpha subunit"/>
    <property type="match status" value="1"/>
</dbReference>
<comment type="similarity">
    <text evidence="3">In the central section; belongs to the 3-hydroxyacyl-CoA dehydrogenase family.</text>
</comment>
<dbReference type="GO" id="GO:0016509">
    <property type="term" value="F:long-chain (3S)-3-hydroxyacyl-CoA dehydrogenase (NAD+) activity"/>
    <property type="evidence" value="ECO:0007669"/>
    <property type="project" value="TreeGrafter"/>
</dbReference>
<evidence type="ECO:0000256" key="5">
    <source>
        <dbReference type="ARBA" id="ARBA00022832"/>
    </source>
</evidence>
<dbReference type="PANTHER" id="PTHR43612">
    <property type="entry name" value="TRIFUNCTIONAL ENZYME SUBUNIT ALPHA"/>
    <property type="match status" value="1"/>
</dbReference>
<dbReference type="SUPFAM" id="SSF48179">
    <property type="entry name" value="6-phosphogluconate dehydrogenase C-terminal domain-like"/>
    <property type="match status" value="2"/>
</dbReference>
<dbReference type="CDD" id="cd06558">
    <property type="entry name" value="crotonase-like"/>
    <property type="match status" value="1"/>
</dbReference>
<sequence>MSETTTAAPVAAAVDFAALFPEEVVTKALVRDVTMPGQAGTMALVTLDNGFDHTKPNTFGPASIAGLQACFDGLRARAEAGEIQAVGLTGKPFIFAVGADLSGVPKVTQREQALAIARAGHAAYATLMDLPVPTFAFVNGAAMGGGVEIALACDYRTISAGVPAVALPECFLGLVPGWGGCYLLPNLVGPAKALTMIVENALNTNKMLKGPAAFELGVADAMFAPAEFLEASIGWAAKVVSGAVTVTRPEIPRDEATWTGAIAASTMLADLKTGKQSPAPYRAMTLVAAARTATRDEAFAAEDEALADLLMGDELRAGLYAFDLVQKRAKRPAGAPDRSLARPVTKVGIVGAGLMASQLALLFIQRLEVPVVLTDLDQERVDKGVGYVHAQLDGLAKKGRLNPDKLNRFKALVSGSTSKAGFADAEFVIEAVFEEMGVKKQVFAECEAVVSDTCVLATNTSSLSISQMAADLAHPERVVGFHFFNPVAVMPLLEIIPGSTTDPATLATAFAVGAKLKKTCILVKDSPSFIVNRLLGRFMGEVGRVADAGTPVEVIDQAFMGFAPMPPFVLLGLVGPAIALHNGETLIKAFPDRFYVSEGLKAIVEAKKPGFYTFAGGKPALEPEVLALLPQPANPVVLTAPEVRERVLGALAQEARMMLDEGVAQAPMDIDLAMITGAGFQFWNGGLTPLLDRSGVAEQVAGARFLPAGAASVPA</sequence>
<evidence type="ECO:0000256" key="3">
    <source>
        <dbReference type="ARBA" id="ARBA00007005"/>
    </source>
</evidence>
<keyword evidence="5" id="KW-0276">Fatty acid metabolism</keyword>
<evidence type="ECO:0000256" key="2">
    <source>
        <dbReference type="ARBA" id="ARBA00005086"/>
    </source>
</evidence>
<evidence type="ECO:0000256" key="8">
    <source>
        <dbReference type="ARBA" id="ARBA00023027"/>
    </source>
</evidence>
<dbReference type="GO" id="GO:0004300">
    <property type="term" value="F:enoyl-CoA hydratase activity"/>
    <property type="evidence" value="ECO:0007669"/>
    <property type="project" value="TreeGrafter"/>
</dbReference>
<keyword evidence="8" id="KW-0520">NAD</keyword>
<dbReference type="Pfam" id="PF00378">
    <property type="entry name" value="ECH_1"/>
    <property type="match status" value="1"/>
</dbReference>
<dbReference type="InterPro" id="IPR008927">
    <property type="entry name" value="6-PGluconate_DH-like_C_sf"/>
</dbReference>
<feature type="domain" description="3-hydroxyacyl-CoA dehydrogenase NAD binding" evidence="14">
    <location>
        <begin position="346"/>
        <end position="525"/>
    </location>
</feature>
<gene>
    <name evidence="15" type="ORF">IPF40_13570</name>
</gene>
<keyword evidence="9" id="KW-0443">Lipid metabolism</keyword>
<evidence type="ECO:0000256" key="12">
    <source>
        <dbReference type="ARBA" id="ARBA00049556"/>
    </source>
</evidence>
<dbReference type="Gene3D" id="3.40.50.720">
    <property type="entry name" value="NAD(P)-binding Rossmann-like Domain"/>
    <property type="match status" value="1"/>
</dbReference>
<dbReference type="Gene3D" id="1.10.1040.50">
    <property type="match status" value="1"/>
</dbReference>
<evidence type="ECO:0000313" key="16">
    <source>
        <dbReference type="Proteomes" id="UP000718281"/>
    </source>
</evidence>
<dbReference type="InterPro" id="IPR050136">
    <property type="entry name" value="FA_oxidation_alpha_subunit"/>
</dbReference>
<dbReference type="PANTHER" id="PTHR43612:SF3">
    <property type="entry name" value="TRIFUNCTIONAL ENZYME SUBUNIT ALPHA, MITOCHONDRIAL"/>
    <property type="match status" value="1"/>
</dbReference>
<dbReference type="InterPro" id="IPR029045">
    <property type="entry name" value="ClpP/crotonase-like_dom_sf"/>
</dbReference>
<evidence type="ECO:0000256" key="11">
    <source>
        <dbReference type="ARBA" id="ARBA00023268"/>
    </source>
</evidence>
<organism evidence="15 16">
    <name type="scientific">Candidatus Phosphoribacter hodrii</name>
    <dbReference type="NCBI Taxonomy" id="2953743"/>
    <lineage>
        <taxon>Bacteria</taxon>
        <taxon>Bacillati</taxon>
        <taxon>Actinomycetota</taxon>
        <taxon>Actinomycetes</taxon>
        <taxon>Micrococcales</taxon>
        <taxon>Dermatophilaceae</taxon>
        <taxon>Candidatus Phosphoribacter</taxon>
    </lineage>
</organism>
<protein>
    <submittedName>
        <fullName evidence="15">Enoyl-CoA hydratase/isomerase family protein</fullName>
    </submittedName>
</protein>
<evidence type="ECO:0000256" key="1">
    <source>
        <dbReference type="ARBA" id="ARBA00005005"/>
    </source>
</evidence>
<comment type="pathway">
    <text evidence="2">Lipid metabolism; butanoate metabolism.</text>
</comment>
<evidence type="ECO:0000256" key="10">
    <source>
        <dbReference type="ARBA" id="ARBA00023239"/>
    </source>
</evidence>
<name>A0A935CF74_9MICO</name>
<keyword evidence="6" id="KW-0442">Lipid degradation</keyword>
<dbReference type="EMBL" id="JADIXZ010000006">
    <property type="protein sequence ID" value="MBK6302015.1"/>
    <property type="molecule type" value="Genomic_DNA"/>
</dbReference>
<dbReference type="Pfam" id="PF02737">
    <property type="entry name" value="3HCDH_N"/>
    <property type="match status" value="1"/>
</dbReference>
<comment type="caution">
    <text evidence="15">The sequence shown here is derived from an EMBL/GenBank/DDBJ whole genome shotgun (WGS) entry which is preliminary data.</text>
</comment>